<evidence type="ECO:0000313" key="5">
    <source>
        <dbReference type="Proteomes" id="UP000248021"/>
    </source>
</evidence>
<dbReference type="Gene3D" id="1.10.287.950">
    <property type="entry name" value="Methyl-accepting chemotaxis protein"/>
    <property type="match status" value="1"/>
</dbReference>
<dbReference type="Pfam" id="PF00015">
    <property type="entry name" value="MCPsignal"/>
    <property type="match status" value="1"/>
</dbReference>
<reference evidence="4 5" key="1">
    <citation type="submission" date="2018-05" db="EMBL/GenBank/DDBJ databases">
        <title>Genomic Encyclopedia of Type Strains, Phase IV (KMG-IV): sequencing the most valuable type-strain genomes for metagenomic binning, comparative biology and taxonomic classification.</title>
        <authorList>
            <person name="Goeker M."/>
        </authorList>
    </citation>
    <scope>NUCLEOTIDE SEQUENCE [LARGE SCALE GENOMIC DNA]</scope>
    <source>
        <strain evidence="4 5">DSM 6462</strain>
    </source>
</reference>
<dbReference type="RefSeq" id="WP_110376282.1">
    <property type="nucleotide sequence ID" value="NZ_CAKNFM010000006.1"/>
</dbReference>
<gene>
    <name evidence="4" type="ORF">C7450_108312</name>
</gene>
<sequence length="407" mass="42565">MPLTKIVKATPGELIVRFGIFFVAFAAVMAVARRLQGEMSVESLVAILPVAAVLALIPLLMPGPSRSALDDRLIALGDGDLTSPVPEATRDGEAIRLAQALERVRQDLLSAKAAVAKFTEAQTAAVRENRISLDPRGVERLTRLASSVAETARSIDMSSKETSNICETTIARIRESVRFAHLSTHGVQTAAAAAVELTSSINEIGRQLSQGSDIAARAVREAEGTSALVGALDRSSAKIGEVVTLITAIAEQTNLLALNATIEAARAGEAGRGFAIVAQEVKALASQTARATEDIRGQINSMQSATAQAVAAIGSITGTIASIDRMTMIIADAVGQQSAATQEIARSIETAAAGAGERSDTLALVERTAEDTSRTRDDLARGVAKLHADLESFRAHCERLLAPSQSA</sequence>
<proteinExistence type="predicted"/>
<keyword evidence="3" id="KW-0472">Membrane</keyword>
<dbReference type="Proteomes" id="UP000248021">
    <property type="component" value="Unassembled WGS sequence"/>
</dbReference>
<keyword evidence="3" id="KW-1133">Transmembrane helix</keyword>
<keyword evidence="5" id="KW-1185">Reference proteome</keyword>
<feature type="transmembrane region" description="Helical" evidence="3">
    <location>
        <begin position="14"/>
        <end position="32"/>
    </location>
</feature>
<name>A0A2V3U3E4_9HYPH</name>
<accession>A0A2V3U3E4</accession>
<dbReference type="AlphaFoldDB" id="A0A2V3U3E4"/>
<comment type="caution">
    <text evidence="4">The sequence shown here is derived from an EMBL/GenBank/DDBJ whole genome shotgun (WGS) entry which is preliminary data.</text>
</comment>
<keyword evidence="3" id="KW-0812">Transmembrane</keyword>
<organism evidence="4 5">
    <name type="scientific">Chelatococcus asaccharovorans</name>
    <dbReference type="NCBI Taxonomy" id="28210"/>
    <lineage>
        <taxon>Bacteria</taxon>
        <taxon>Pseudomonadati</taxon>
        <taxon>Pseudomonadota</taxon>
        <taxon>Alphaproteobacteria</taxon>
        <taxon>Hyphomicrobiales</taxon>
        <taxon>Chelatococcaceae</taxon>
        <taxon>Chelatococcus</taxon>
    </lineage>
</organism>
<dbReference type="InterPro" id="IPR004089">
    <property type="entry name" value="MCPsignal_dom"/>
</dbReference>
<protein>
    <submittedName>
        <fullName evidence="4">Methyl-accepting chemotaxis protein</fullName>
    </submittedName>
</protein>
<keyword evidence="1 2" id="KW-0807">Transducer</keyword>
<evidence type="ECO:0000256" key="3">
    <source>
        <dbReference type="SAM" id="Phobius"/>
    </source>
</evidence>
<dbReference type="PROSITE" id="PS50111">
    <property type="entry name" value="CHEMOTAXIS_TRANSDUC_2"/>
    <property type="match status" value="1"/>
</dbReference>
<dbReference type="GO" id="GO:0016020">
    <property type="term" value="C:membrane"/>
    <property type="evidence" value="ECO:0007669"/>
    <property type="project" value="InterPro"/>
</dbReference>
<feature type="transmembrane region" description="Helical" evidence="3">
    <location>
        <begin position="44"/>
        <end position="61"/>
    </location>
</feature>
<evidence type="ECO:0000313" key="4">
    <source>
        <dbReference type="EMBL" id="PXW56560.1"/>
    </source>
</evidence>
<dbReference type="SMART" id="SM00283">
    <property type="entry name" value="MA"/>
    <property type="match status" value="1"/>
</dbReference>
<dbReference type="EMBL" id="QJJK01000008">
    <property type="protein sequence ID" value="PXW56560.1"/>
    <property type="molecule type" value="Genomic_DNA"/>
</dbReference>
<evidence type="ECO:0000256" key="1">
    <source>
        <dbReference type="ARBA" id="ARBA00023224"/>
    </source>
</evidence>
<dbReference type="GO" id="GO:0007165">
    <property type="term" value="P:signal transduction"/>
    <property type="evidence" value="ECO:0007669"/>
    <property type="project" value="UniProtKB-KW"/>
</dbReference>
<evidence type="ECO:0000256" key="2">
    <source>
        <dbReference type="PROSITE-ProRule" id="PRU00284"/>
    </source>
</evidence>
<dbReference type="SUPFAM" id="SSF58104">
    <property type="entry name" value="Methyl-accepting chemotaxis protein (MCP) signaling domain"/>
    <property type="match status" value="1"/>
</dbReference>
<dbReference type="PANTHER" id="PTHR32089:SF112">
    <property type="entry name" value="LYSOZYME-LIKE PROTEIN-RELATED"/>
    <property type="match status" value="1"/>
</dbReference>
<dbReference type="PANTHER" id="PTHR32089">
    <property type="entry name" value="METHYL-ACCEPTING CHEMOTAXIS PROTEIN MCPB"/>
    <property type="match status" value="1"/>
</dbReference>
<dbReference type="OrthoDB" id="8482111at2"/>